<gene>
    <name evidence="1" type="ORF">SPIL2461_LOCUS1266</name>
</gene>
<name>A0A812ITI4_SYMPI</name>
<protein>
    <submittedName>
        <fullName evidence="1">Uncharacterized protein</fullName>
    </submittedName>
</protein>
<dbReference type="AlphaFoldDB" id="A0A812ITI4"/>
<dbReference type="EMBL" id="CAJNIZ010001226">
    <property type="protein sequence ID" value="CAE7185920.1"/>
    <property type="molecule type" value="Genomic_DNA"/>
</dbReference>
<accession>A0A812ITI4</accession>
<evidence type="ECO:0000313" key="1">
    <source>
        <dbReference type="EMBL" id="CAE7185920.1"/>
    </source>
</evidence>
<proteinExistence type="predicted"/>
<keyword evidence="2" id="KW-1185">Reference proteome</keyword>
<organism evidence="1 2">
    <name type="scientific">Symbiodinium pilosum</name>
    <name type="common">Dinoflagellate</name>
    <dbReference type="NCBI Taxonomy" id="2952"/>
    <lineage>
        <taxon>Eukaryota</taxon>
        <taxon>Sar</taxon>
        <taxon>Alveolata</taxon>
        <taxon>Dinophyceae</taxon>
        <taxon>Suessiales</taxon>
        <taxon>Symbiodiniaceae</taxon>
        <taxon>Symbiodinium</taxon>
    </lineage>
</organism>
<sequence>MLSKNWRGASVGTNWAGVNSFFAHALPTTGPGSRTAYLDHMRQRVQSDSVVVVSCSARDAGLRVLRIFIISTTHNYKSSGSQAVDDVESKEVGSYDDRILSLVDDLMVEANLVSLQISKARLQDNAEK</sequence>
<comment type="caution">
    <text evidence="1">The sequence shown here is derived from an EMBL/GenBank/DDBJ whole genome shotgun (WGS) entry which is preliminary data.</text>
</comment>
<dbReference type="OrthoDB" id="428177at2759"/>
<dbReference type="Proteomes" id="UP000649617">
    <property type="component" value="Unassembled WGS sequence"/>
</dbReference>
<reference evidence="1" key="1">
    <citation type="submission" date="2021-02" db="EMBL/GenBank/DDBJ databases">
        <authorList>
            <person name="Dougan E. K."/>
            <person name="Rhodes N."/>
            <person name="Thang M."/>
            <person name="Chan C."/>
        </authorList>
    </citation>
    <scope>NUCLEOTIDE SEQUENCE</scope>
</reference>
<evidence type="ECO:0000313" key="2">
    <source>
        <dbReference type="Proteomes" id="UP000649617"/>
    </source>
</evidence>